<dbReference type="PRINTS" id="PR00463">
    <property type="entry name" value="EP450I"/>
</dbReference>
<dbReference type="InterPro" id="IPR002401">
    <property type="entry name" value="Cyt_P450_E_grp-I"/>
</dbReference>
<dbReference type="PROSITE" id="PS00086">
    <property type="entry name" value="CYTOCHROME_P450"/>
    <property type="match status" value="1"/>
</dbReference>
<dbReference type="SUPFAM" id="SSF48264">
    <property type="entry name" value="Cytochrome P450"/>
    <property type="match status" value="1"/>
</dbReference>
<evidence type="ECO:0000313" key="9">
    <source>
        <dbReference type="EMBL" id="ORW01090.1"/>
    </source>
</evidence>
<comment type="similarity">
    <text evidence="1 8">Belongs to the cytochrome P450 family.</text>
</comment>
<dbReference type="GO" id="GO:0016705">
    <property type="term" value="F:oxidoreductase activity, acting on paired donors, with incorporation or reduction of molecular oxygen"/>
    <property type="evidence" value="ECO:0007669"/>
    <property type="project" value="InterPro"/>
</dbReference>
<keyword evidence="5 7" id="KW-0408">Iron</keyword>
<proteinExistence type="inferred from homology"/>
<dbReference type="InterPro" id="IPR036396">
    <property type="entry name" value="Cyt_P450_sf"/>
</dbReference>
<organism evidence="9 10">
    <name type="scientific">Mycobacterium kyorinense</name>
    <dbReference type="NCBI Taxonomy" id="487514"/>
    <lineage>
        <taxon>Bacteria</taxon>
        <taxon>Bacillati</taxon>
        <taxon>Actinomycetota</taxon>
        <taxon>Actinomycetes</taxon>
        <taxon>Mycobacteriales</taxon>
        <taxon>Mycobacteriaceae</taxon>
        <taxon>Mycobacterium</taxon>
    </lineage>
</organism>
<keyword evidence="10" id="KW-1185">Reference proteome</keyword>
<accession>A0A1X1XQM5</accession>
<reference evidence="9 10" key="1">
    <citation type="submission" date="2016-01" db="EMBL/GenBank/DDBJ databases">
        <title>The new phylogeny of the genus Mycobacterium.</title>
        <authorList>
            <person name="Tarcisio F."/>
            <person name="Conor M."/>
            <person name="Antonella G."/>
            <person name="Elisabetta G."/>
            <person name="Giulia F.S."/>
            <person name="Sara T."/>
            <person name="Anna F."/>
            <person name="Clotilde B."/>
            <person name="Roberto B."/>
            <person name="Veronica D.S."/>
            <person name="Fabio R."/>
            <person name="Monica P."/>
            <person name="Olivier J."/>
            <person name="Enrico T."/>
            <person name="Nicola S."/>
        </authorList>
    </citation>
    <scope>NUCLEOTIDE SEQUENCE [LARGE SCALE GENOMIC DNA]</scope>
    <source>
        <strain evidence="9 10">DSM 45166</strain>
    </source>
</reference>
<evidence type="ECO:0000256" key="8">
    <source>
        <dbReference type="RuleBase" id="RU000461"/>
    </source>
</evidence>
<dbReference type="GO" id="GO:0004497">
    <property type="term" value="F:monooxygenase activity"/>
    <property type="evidence" value="ECO:0007669"/>
    <property type="project" value="UniProtKB-KW"/>
</dbReference>
<dbReference type="GO" id="GO:0005506">
    <property type="term" value="F:iron ion binding"/>
    <property type="evidence" value="ECO:0007669"/>
    <property type="project" value="InterPro"/>
</dbReference>
<dbReference type="InterPro" id="IPR017972">
    <property type="entry name" value="Cyt_P450_CS"/>
</dbReference>
<dbReference type="PANTHER" id="PTHR24291">
    <property type="entry name" value="CYTOCHROME P450 FAMILY 4"/>
    <property type="match status" value="1"/>
</dbReference>
<dbReference type="Gene3D" id="1.10.630.10">
    <property type="entry name" value="Cytochrome P450"/>
    <property type="match status" value="1"/>
</dbReference>
<evidence type="ECO:0008006" key="11">
    <source>
        <dbReference type="Google" id="ProtNLM"/>
    </source>
</evidence>
<evidence type="ECO:0000313" key="10">
    <source>
        <dbReference type="Proteomes" id="UP000193487"/>
    </source>
</evidence>
<comment type="caution">
    <text evidence="9">The sequence shown here is derived from an EMBL/GenBank/DDBJ whole genome shotgun (WGS) entry which is preliminary data.</text>
</comment>
<dbReference type="Pfam" id="PF00067">
    <property type="entry name" value="p450"/>
    <property type="match status" value="1"/>
</dbReference>
<dbReference type="Proteomes" id="UP000193487">
    <property type="component" value="Unassembled WGS sequence"/>
</dbReference>
<evidence type="ECO:0000256" key="6">
    <source>
        <dbReference type="ARBA" id="ARBA00023033"/>
    </source>
</evidence>
<comment type="cofactor">
    <cofactor evidence="7">
        <name>heme</name>
        <dbReference type="ChEBI" id="CHEBI:30413"/>
    </cofactor>
</comment>
<evidence type="ECO:0000256" key="1">
    <source>
        <dbReference type="ARBA" id="ARBA00010617"/>
    </source>
</evidence>
<protein>
    <recommendedName>
        <fullName evidence="11">Cytochrome P450</fullName>
    </recommendedName>
</protein>
<feature type="binding site" description="axial binding residue" evidence="7">
    <location>
        <position position="377"/>
    </location>
    <ligand>
        <name>heme</name>
        <dbReference type="ChEBI" id="CHEBI:30413"/>
    </ligand>
    <ligandPart>
        <name>Fe</name>
        <dbReference type="ChEBI" id="CHEBI:18248"/>
    </ligandPart>
</feature>
<keyword evidence="3 7" id="KW-0479">Metal-binding</keyword>
<dbReference type="EMBL" id="LQPE01000143">
    <property type="protein sequence ID" value="ORW01090.1"/>
    <property type="molecule type" value="Genomic_DNA"/>
</dbReference>
<keyword evidence="2 7" id="KW-0349">Heme</keyword>
<evidence type="ECO:0000256" key="2">
    <source>
        <dbReference type="ARBA" id="ARBA00022617"/>
    </source>
</evidence>
<evidence type="ECO:0000256" key="3">
    <source>
        <dbReference type="ARBA" id="ARBA00022723"/>
    </source>
</evidence>
<dbReference type="PRINTS" id="PR00385">
    <property type="entry name" value="P450"/>
</dbReference>
<evidence type="ECO:0000256" key="7">
    <source>
        <dbReference type="PIRSR" id="PIRSR602401-1"/>
    </source>
</evidence>
<dbReference type="InterPro" id="IPR001128">
    <property type="entry name" value="Cyt_P450"/>
</dbReference>
<evidence type="ECO:0000256" key="5">
    <source>
        <dbReference type="ARBA" id="ARBA00023004"/>
    </source>
</evidence>
<dbReference type="AlphaFoldDB" id="A0A1X1XQM5"/>
<keyword evidence="4 8" id="KW-0560">Oxidoreductase</keyword>
<dbReference type="InterPro" id="IPR050196">
    <property type="entry name" value="Cytochrome_P450_Monoox"/>
</dbReference>
<dbReference type="PANTHER" id="PTHR24291:SF50">
    <property type="entry name" value="BIFUNCTIONAL ALBAFLAVENONE MONOOXYGENASE_TERPENE SYNTHASE"/>
    <property type="match status" value="1"/>
</dbReference>
<evidence type="ECO:0000256" key="4">
    <source>
        <dbReference type="ARBA" id="ARBA00023002"/>
    </source>
</evidence>
<dbReference type="GO" id="GO:0020037">
    <property type="term" value="F:heme binding"/>
    <property type="evidence" value="ECO:0007669"/>
    <property type="project" value="InterPro"/>
</dbReference>
<name>A0A1X1XQM5_9MYCO</name>
<sequence>MLRDPLAAYIALRRDYGDAVRVPLTAKHTYFLLSRPEHAEHLLDAHQDRYVKAFTYRPLKTILGDGLLTSEGQTWQRHRRLVQPVFSHRHVQSFAPAVVAAARDRASRWAPGTTIDVADEMRTLTMQVIGRVLFGVDLAADAEPVGRAVSRLQSAAIMAGIALSGVGSPQRARWLAEHLIPGAGRAATTLDSLVTRIIDARIATPHSEPSDLLDLLLTAQAGEEPLSRNEIQDEVMTLVLAGHETTSNTLTWALTLLSRYPAARDRLAAEVDEVVGGGDPQAGDMESLEWTQAMVSETMRLYPPAWTIERDAVTADNIAGVEVSPGDTVAISPYLLHHHSEFWPNPEGFDPRRFLSEDATKRPRYAFMPFGGGRRICVGTGLAQLEATMALAVLAQSARLDLLPGTVVRPRADITLHPHGPVIMSVAAPVRTVSLR</sequence>
<gene>
    <name evidence="9" type="ORF">AWC14_10210</name>
</gene>
<keyword evidence="6 8" id="KW-0503">Monooxygenase</keyword>